<dbReference type="PROSITE" id="PS50293">
    <property type="entry name" value="TPR_REGION"/>
    <property type="match status" value="1"/>
</dbReference>
<name>A0A2W2API9_9HYPH</name>
<organism evidence="4 5">
    <name type="scientific">Aestuariivirga litoralis</name>
    <dbReference type="NCBI Taxonomy" id="2650924"/>
    <lineage>
        <taxon>Bacteria</taxon>
        <taxon>Pseudomonadati</taxon>
        <taxon>Pseudomonadota</taxon>
        <taxon>Alphaproteobacteria</taxon>
        <taxon>Hyphomicrobiales</taxon>
        <taxon>Aestuariivirgaceae</taxon>
        <taxon>Aestuariivirga</taxon>
    </lineage>
</organism>
<evidence type="ECO:0000313" key="4">
    <source>
        <dbReference type="EMBL" id="PZF77321.1"/>
    </source>
</evidence>
<dbReference type="Pfam" id="PF14559">
    <property type="entry name" value="TPR_19"/>
    <property type="match status" value="2"/>
</dbReference>
<reference evidence="5" key="1">
    <citation type="submission" date="2018-06" db="EMBL/GenBank/DDBJ databases">
        <title>Aestuariibacter litoralis strain KCTC 52945T.</title>
        <authorList>
            <person name="Li X."/>
            <person name="Salam N."/>
            <person name="Li J.-L."/>
            <person name="Chen Y.-M."/>
            <person name="Yang Z.-W."/>
            <person name="Zhang L.-Y."/>
            <person name="Han M.-X."/>
            <person name="Xiao M."/>
            <person name="Li W.-J."/>
        </authorList>
    </citation>
    <scope>NUCLEOTIDE SEQUENCE [LARGE SCALE GENOMIC DNA]</scope>
    <source>
        <strain evidence="5">KCTC 52945</strain>
    </source>
</reference>
<dbReference type="AlphaFoldDB" id="A0A2W2API9"/>
<dbReference type="Pfam" id="PF13181">
    <property type="entry name" value="TPR_8"/>
    <property type="match status" value="1"/>
</dbReference>
<evidence type="ECO:0000256" key="3">
    <source>
        <dbReference type="PROSITE-ProRule" id="PRU00339"/>
    </source>
</evidence>
<feature type="repeat" description="TPR" evidence="3">
    <location>
        <begin position="249"/>
        <end position="282"/>
    </location>
</feature>
<dbReference type="SUPFAM" id="SSF52540">
    <property type="entry name" value="P-loop containing nucleoside triphosphate hydrolases"/>
    <property type="match status" value="1"/>
</dbReference>
<feature type="repeat" description="TPR" evidence="3">
    <location>
        <begin position="215"/>
        <end position="248"/>
    </location>
</feature>
<accession>A0A2W2API9</accession>
<dbReference type="PROSITE" id="PS50005">
    <property type="entry name" value="TPR"/>
    <property type="match status" value="6"/>
</dbReference>
<dbReference type="Pfam" id="PF13432">
    <property type="entry name" value="TPR_16"/>
    <property type="match status" value="2"/>
</dbReference>
<dbReference type="Gene3D" id="3.40.50.300">
    <property type="entry name" value="P-loop containing nucleotide triphosphate hydrolases"/>
    <property type="match status" value="1"/>
</dbReference>
<dbReference type="InterPro" id="IPR027417">
    <property type="entry name" value="P-loop_NTPase"/>
</dbReference>
<dbReference type="InterPro" id="IPR019734">
    <property type="entry name" value="TPR_rpt"/>
</dbReference>
<keyword evidence="2 3" id="KW-0802">TPR repeat</keyword>
<dbReference type="Gene3D" id="1.25.40.10">
    <property type="entry name" value="Tetratricopeptide repeat domain"/>
    <property type="match status" value="2"/>
</dbReference>
<dbReference type="Pfam" id="PF13469">
    <property type="entry name" value="Sulfotransfer_3"/>
    <property type="match status" value="1"/>
</dbReference>
<evidence type="ECO:0000256" key="1">
    <source>
        <dbReference type="ARBA" id="ARBA00022737"/>
    </source>
</evidence>
<dbReference type="EMBL" id="QKVK01000003">
    <property type="protein sequence ID" value="PZF77321.1"/>
    <property type="molecule type" value="Genomic_DNA"/>
</dbReference>
<dbReference type="SMART" id="SM00028">
    <property type="entry name" value="TPR"/>
    <property type="match status" value="9"/>
</dbReference>
<proteinExistence type="predicted"/>
<evidence type="ECO:0000313" key="5">
    <source>
        <dbReference type="Proteomes" id="UP000248795"/>
    </source>
</evidence>
<dbReference type="Proteomes" id="UP000248795">
    <property type="component" value="Unassembled WGS sequence"/>
</dbReference>
<dbReference type="PANTHER" id="PTHR44858">
    <property type="entry name" value="TETRATRICOPEPTIDE REPEAT PROTEIN 6"/>
    <property type="match status" value="1"/>
</dbReference>
<feature type="repeat" description="TPR" evidence="3">
    <location>
        <begin position="147"/>
        <end position="180"/>
    </location>
</feature>
<sequence length="728" mass="79929">MDQRPLPGPALRRAVQAVQLPAQAAPGLLWPHQPWPHQPRAGAGCAAQQLDRHPPLRAALDDLRRGRGTVNGAAASATIGRLLQAGFALQRKGELAQARALYAQVLEIDRRNFDALQLSGLCALQAGDTAAARQLLDRALALRQDVASVFNHRGVALRRLGEPERAIADFTRVITLDPQSVDARYNRANTLRELGRREEALADYRLAAERAPARADILNNLGACLKDVNLHAEALACYDRLVAISPQHAEAHSNRGLVLQNLGRFEEALASVDRAVALKPDFAEAWRERAAALLALGRLDEARESVSKAVAHAPGNAGAHATLGLVMMETGRPEDAAQSFAQALALQPGHVEARLGLAKLTAEEGRFADAEELFNAVLEDEPGNVASLHGLAGLRKFKAGDPLFAAIADRLRDGRLTAEQREQLHHGFAKICNDAGRQDDAMAHFAQSKLCRASRFDLAAHRAGFSAMQRLFTPAFFAARRDFGSEDARPVFIVGMPRSGTTLTEQILAAHPAAQGFGELQDMAALSKKLGGGLKMPEAFTQAVAALDAEASLRLAERYLAAFRGAAPGMLRVIDKRPHNYEMLGLIALLFPRAHIIHCRRDAMDNCLSMYMQDFNPHHGYNRDLTTLGHYYRAYEDLMAHWRKVLPLPIHDCIYEDTVNDLETSARALVDFVGLDWDPACLDYHARESQVRTPSQWQVRQPVYRTSVAAWRRYENHLGPLKRALGVE</sequence>
<feature type="repeat" description="TPR" evidence="3">
    <location>
        <begin position="351"/>
        <end position="384"/>
    </location>
</feature>
<keyword evidence="1" id="KW-0677">Repeat</keyword>
<dbReference type="InterPro" id="IPR050498">
    <property type="entry name" value="Ycf3"/>
</dbReference>
<gene>
    <name evidence="4" type="ORF">DK847_08345</name>
</gene>
<keyword evidence="5" id="KW-1185">Reference proteome</keyword>
<dbReference type="InterPro" id="IPR011990">
    <property type="entry name" value="TPR-like_helical_dom_sf"/>
</dbReference>
<dbReference type="SUPFAM" id="SSF48452">
    <property type="entry name" value="TPR-like"/>
    <property type="match status" value="2"/>
</dbReference>
<feature type="repeat" description="TPR" evidence="3">
    <location>
        <begin position="317"/>
        <end position="350"/>
    </location>
</feature>
<evidence type="ECO:0000256" key="2">
    <source>
        <dbReference type="ARBA" id="ARBA00022803"/>
    </source>
</evidence>
<feature type="repeat" description="TPR" evidence="3">
    <location>
        <begin position="283"/>
        <end position="316"/>
    </location>
</feature>
<comment type="caution">
    <text evidence="4">The sequence shown here is derived from an EMBL/GenBank/DDBJ whole genome shotgun (WGS) entry which is preliminary data.</text>
</comment>
<dbReference type="PANTHER" id="PTHR44858:SF1">
    <property type="entry name" value="UDP-N-ACETYLGLUCOSAMINE--PEPTIDE N-ACETYLGLUCOSAMINYLTRANSFERASE SPINDLY-RELATED"/>
    <property type="match status" value="1"/>
</dbReference>
<protein>
    <submittedName>
        <fullName evidence="4">Uncharacterized protein</fullName>
    </submittedName>
</protein>